<dbReference type="RefSeq" id="WP_125214221.1">
    <property type="nucleotide sequence ID" value="NZ_PDES01000011.1"/>
</dbReference>
<proteinExistence type="predicted"/>
<sequence>MSHGDQQGYSDYGDDTGHTRTRLPDHDPYGGAPRRPGRSPSRGLITVVGVVVLLIAAIAFANRGDHSSGNTSTPKSSRPHTSPTSPTGTHPVQTKTNGIPSNFAHTGQGAQSAASNYAVALGSTAMFKKDSRDTLLQLLYVPDAAARLQGEMDQAYSADFLSKMGLDAGGNAPKGSTFVSRVSPVGATVQQYSDSDAKVAVWCVGLIGMAGSSSTDPVTSSWKTWTFDLRWSDGDWKIADDTQKDGPSPVPGDDPAATSDEISKAIEEYGGFTYAR</sequence>
<feature type="region of interest" description="Disordered" evidence="1">
    <location>
        <begin position="1"/>
        <end position="42"/>
    </location>
</feature>
<keyword evidence="2" id="KW-0812">Transmembrane</keyword>
<evidence type="ECO:0000256" key="1">
    <source>
        <dbReference type="SAM" id="MobiDB-lite"/>
    </source>
</evidence>
<comment type="caution">
    <text evidence="4">The sequence shown here is derived from an EMBL/GenBank/DDBJ whole genome shotgun (WGS) entry which is preliminary data.</text>
</comment>
<evidence type="ECO:0000259" key="3">
    <source>
        <dbReference type="Pfam" id="PF26526"/>
    </source>
</evidence>
<protein>
    <recommendedName>
        <fullName evidence="3">DUF8175 domain-containing protein</fullName>
    </recommendedName>
</protein>
<feature type="compositionally biased region" description="Low complexity" evidence="1">
    <location>
        <begin position="29"/>
        <end position="42"/>
    </location>
</feature>
<evidence type="ECO:0000256" key="2">
    <source>
        <dbReference type="SAM" id="Phobius"/>
    </source>
</evidence>
<dbReference type="Proteomes" id="UP000276379">
    <property type="component" value="Unassembled WGS sequence"/>
</dbReference>
<feature type="transmembrane region" description="Helical" evidence="2">
    <location>
        <begin position="43"/>
        <end position="61"/>
    </location>
</feature>
<dbReference type="InterPro" id="IPR058488">
    <property type="entry name" value="DUF8175"/>
</dbReference>
<name>A0A3R8R9U9_9ACTN</name>
<keyword evidence="2" id="KW-1133">Transmembrane helix</keyword>
<keyword evidence="5" id="KW-1185">Reference proteome</keyword>
<dbReference type="AlphaFoldDB" id="A0A3R8R9U9"/>
<gene>
    <name evidence="4" type="ORF">CQW44_23900</name>
</gene>
<accession>A0A3R8R9U9</accession>
<dbReference type="Pfam" id="PF26526">
    <property type="entry name" value="DUF8175"/>
    <property type="match status" value="1"/>
</dbReference>
<reference evidence="4 5" key="1">
    <citation type="submission" date="2017-10" db="EMBL/GenBank/DDBJ databases">
        <title>Draft genome of actinobacteria isolated from guarana (Paullinia cupana (Mart.) Ducke.</title>
        <authorList>
            <person name="Siqueira K.A."/>
            <person name="Liotti R.G."/>
            <person name="Mendes T.A."/>
            <person name="Soares M.A."/>
        </authorList>
    </citation>
    <scope>NUCLEOTIDE SEQUENCE [LARGE SCALE GENOMIC DNA]</scope>
    <source>
        <strain evidence="4 5">199</strain>
    </source>
</reference>
<dbReference type="EMBL" id="PDES01000011">
    <property type="protein sequence ID" value="RRQ83499.1"/>
    <property type="molecule type" value="Genomic_DNA"/>
</dbReference>
<feature type="compositionally biased region" description="Basic and acidic residues" evidence="1">
    <location>
        <begin position="15"/>
        <end position="28"/>
    </location>
</feature>
<feature type="domain" description="DUF8175" evidence="3">
    <location>
        <begin position="83"/>
        <end position="245"/>
    </location>
</feature>
<feature type="compositionally biased region" description="Polar residues" evidence="1">
    <location>
        <begin position="92"/>
        <end position="107"/>
    </location>
</feature>
<feature type="region of interest" description="Disordered" evidence="1">
    <location>
        <begin position="64"/>
        <end position="107"/>
    </location>
</feature>
<organism evidence="4 5">
    <name type="scientific">Streptomyces griseofuscus</name>
    <dbReference type="NCBI Taxonomy" id="146922"/>
    <lineage>
        <taxon>Bacteria</taxon>
        <taxon>Bacillati</taxon>
        <taxon>Actinomycetota</taxon>
        <taxon>Actinomycetes</taxon>
        <taxon>Kitasatosporales</taxon>
        <taxon>Streptomycetaceae</taxon>
        <taxon>Streptomyces</taxon>
    </lineage>
</organism>
<evidence type="ECO:0000313" key="4">
    <source>
        <dbReference type="EMBL" id="RRQ83499.1"/>
    </source>
</evidence>
<feature type="region of interest" description="Disordered" evidence="1">
    <location>
        <begin position="238"/>
        <end position="260"/>
    </location>
</feature>
<evidence type="ECO:0000313" key="5">
    <source>
        <dbReference type="Proteomes" id="UP000276379"/>
    </source>
</evidence>
<feature type="compositionally biased region" description="Low complexity" evidence="1">
    <location>
        <begin position="1"/>
        <end position="11"/>
    </location>
</feature>
<feature type="compositionally biased region" description="Low complexity" evidence="1">
    <location>
        <begin position="71"/>
        <end position="91"/>
    </location>
</feature>
<keyword evidence="2" id="KW-0472">Membrane</keyword>